<comment type="similarity">
    <text evidence="1 5">Belongs to the Frigida family.</text>
</comment>
<evidence type="ECO:0000256" key="5">
    <source>
        <dbReference type="RuleBase" id="RU364012"/>
    </source>
</evidence>
<gene>
    <name evidence="7" type="ORF">V6N12_047666</name>
</gene>
<keyword evidence="8" id="KW-1185">Reference proteome</keyword>
<name>A0ABR2CTM4_9ROSI</name>
<dbReference type="PANTHER" id="PTHR31791">
    <property type="entry name" value="FRIGIDA-LIKE PROTEIN 3-RELATED"/>
    <property type="match status" value="1"/>
</dbReference>
<dbReference type="EMBL" id="JBBPBM010000043">
    <property type="protein sequence ID" value="KAK8523135.1"/>
    <property type="molecule type" value="Genomic_DNA"/>
</dbReference>
<evidence type="ECO:0000256" key="6">
    <source>
        <dbReference type="SAM" id="MobiDB-lite"/>
    </source>
</evidence>
<evidence type="ECO:0000256" key="3">
    <source>
        <dbReference type="ARBA" id="ARBA00022782"/>
    </source>
</evidence>
<evidence type="ECO:0000313" key="7">
    <source>
        <dbReference type="EMBL" id="KAK8523135.1"/>
    </source>
</evidence>
<feature type="region of interest" description="Disordered" evidence="6">
    <location>
        <begin position="433"/>
        <end position="466"/>
    </location>
</feature>
<keyword evidence="3 5" id="KW-0221">Differentiation</keyword>
<keyword evidence="2 5" id="KW-0217">Developmental protein</keyword>
<proteinExistence type="inferred from homology"/>
<dbReference type="InterPro" id="IPR012474">
    <property type="entry name" value="Frigida"/>
</dbReference>
<dbReference type="Pfam" id="PF07899">
    <property type="entry name" value="Frigida"/>
    <property type="match status" value="1"/>
</dbReference>
<evidence type="ECO:0000313" key="8">
    <source>
        <dbReference type="Proteomes" id="UP001472677"/>
    </source>
</evidence>
<keyword evidence="4 5" id="KW-0287">Flowering</keyword>
<dbReference type="Proteomes" id="UP001472677">
    <property type="component" value="Unassembled WGS sequence"/>
</dbReference>
<dbReference type="PANTHER" id="PTHR31791:SF10">
    <property type="entry name" value="FRIGIDA-LIKE PROTEIN"/>
    <property type="match status" value="1"/>
</dbReference>
<comment type="caution">
    <text evidence="7">The sequence shown here is derived from an EMBL/GenBank/DDBJ whole genome shotgun (WGS) entry which is preliminary data.</text>
</comment>
<evidence type="ECO:0000256" key="2">
    <source>
        <dbReference type="ARBA" id="ARBA00022473"/>
    </source>
</evidence>
<evidence type="ECO:0000256" key="4">
    <source>
        <dbReference type="ARBA" id="ARBA00023089"/>
    </source>
</evidence>
<reference evidence="7 8" key="1">
    <citation type="journal article" date="2024" name="G3 (Bethesda)">
        <title>Genome assembly of Hibiscus sabdariffa L. provides insights into metabolisms of medicinal natural products.</title>
        <authorList>
            <person name="Kim T."/>
        </authorList>
    </citation>
    <scope>NUCLEOTIDE SEQUENCE [LARGE SCALE GENOMIC DNA]</scope>
    <source>
        <strain evidence="7">TK-2024</strain>
        <tissue evidence="7">Old leaves</tissue>
    </source>
</reference>
<accession>A0ABR2CTM4</accession>
<sequence>MFILGNDIQEKRRRLVASDLSRVSIIQAVSFLSRPRVLVFFSSDLVSPMSTEPPVTADRVQKFINDLEAQKAIISRCTGLFTTLSNHFTSLQTSLSQKSQSLDSKFISLSSTFSQTLESLSLRESSLPDRESAAAARIQTLKAAALAEFGDPKTSNQISETLKSLSRRMDSAGLVKFIVSKRKESVPLRAEISVALSEAVDPHCLVLEAFEDFVSQKTGKTLGLTDKRWASGMLVHALFPEASWKEKKGKGPQFSRSIGKRAAEVVEKWKAHLDVEGGLTPGEAVMFLHMVVGFELKERFDEGFLRKLVLDFSSRRDMAKLAAALGFGDKMGDIIDELVKNGKEVEAVYFARAAGLTERFPPVSLLKSYLEKSKKNATTILKNGKFSAAATEESKNVELNSIRAIIKCVEDHKLESEFSIEFLRKRSTQLEKVKLDRKKSSSATGKPQNKRSHSSGSARGSGPPAFRAAKAAKFSNAYPPFNRRNQAPSAQQSPAGRYNYVGQNVFEAPTVFATAYGVSHSQSPAAVAQQHYSQAVENLGASGYATSTGYGGQASYAAAAYEYGSATPSAYQQPSSSNQ</sequence>
<protein>
    <recommendedName>
        <fullName evidence="5">FRIGIDA-like protein</fullName>
    </recommendedName>
</protein>
<organism evidence="7 8">
    <name type="scientific">Hibiscus sabdariffa</name>
    <name type="common">roselle</name>
    <dbReference type="NCBI Taxonomy" id="183260"/>
    <lineage>
        <taxon>Eukaryota</taxon>
        <taxon>Viridiplantae</taxon>
        <taxon>Streptophyta</taxon>
        <taxon>Embryophyta</taxon>
        <taxon>Tracheophyta</taxon>
        <taxon>Spermatophyta</taxon>
        <taxon>Magnoliopsida</taxon>
        <taxon>eudicotyledons</taxon>
        <taxon>Gunneridae</taxon>
        <taxon>Pentapetalae</taxon>
        <taxon>rosids</taxon>
        <taxon>malvids</taxon>
        <taxon>Malvales</taxon>
        <taxon>Malvaceae</taxon>
        <taxon>Malvoideae</taxon>
        <taxon>Hibiscus</taxon>
    </lineage>
</organism>
<evidence type="ECO:0000256" key="1">
    <source>
        <dbReference type="ARBA" id="ARBA00008956"/>
    </source>
</evidence>
<feature type="compositionally biased region" description="Low complexity" evidence="6">
    <location>
        <begin position="454"/>
        <end position="466"/>
    </location>
</feature>